<feature type="transmembrane region" description="Helical" evidence="2">
    <location>
        <begin position="31"/>
        <end position="56"/>
    </location>
</feature>
<organism evidence="4 5">
    <name type="scientific">Ganoderma sinense ZZ0214-1</name>
    <dbReference type="NCBI Taxonomy" id="1077348"/>
    <lineage>
        <taxon>Eukaryota</taxon>
        <taxon>Fungi</taxon>
        <taxon>Dikarya</taxon>
        <taxon>Basidiomycota</taxon>
        <taxon>Agaricomycotina</taxon>
        <taxon>Agaricomycetes</taxon>
        <taxon>Polyporales</taxon>
        <taxon>Polyporaceae</taxon>
        <taxon>Ganoderma</taxon>
    </lineage>
</organism>
<dbReference type="AlphaFoldDB" id="A0A2G8SEY6"/>
<evidence type="ECO:0000313" key="5">
    <source>
        <dbReference type="Proteomes" id="UP000230002"/>
    </source>
</evidence>
<evidence type="ECO:0000259" key="3">
    <source>
        <dbReference type="Pfam" id="PF20152"/>
    </source>
</evidence>
<dbReference type="InterPro" id="IPR045339">
    <property type="entry name" value="DUF6534"/>
</dbReference>
<gene>
    <name evidence="4" type="ORF">GSI_05557</name>
</gene>
<comment type="caution">
    <text evidence="4">The sequence shown here is derived from an EMBL/GenBank/DDBJ whole genome shotgun (WGS) entry which is preliminary data.</text>
</comment>
<dbReference type="OrthoDB" id="2794820at2759"/>
<accession>A0A2G8SEY6</accession>
<dbReference type="PANTHER" id="PTHR40465:SF1">
    <property type="entry name" value="DUF6534 DOMAIN-CONTAINING PROTEIN"/>
    <property type="match status" value="1"/>
</dbReference>
<feature type="region of interest" description="Disordered" evidence="1">
    <location>
        <begin position="294"/>
        <end position="346"/>
    </location>
</feature>
<feature type="compositionally biased region" description="Polar residues" evidence="1">
    <location>
        <begin position="320"/>
        <end position="346"/>
    </location>
</feature>
<feature type="compositionally biased region" description="Basic and acidic residues" evidence="1">
    <location>
        <begin position="309"/>
        <end position="318"/>
    </location>
</feature>
<proteinExistence type="predicted"/>
<dbReference type="Proteomes" id="UP000230002">
    <property type="component" value="Unassembled WGS sequence"/>
</dbReference>
<keyword evidence="2" id="KW-1133">Transmembrane helix</keyword>
<feature type="transmembrane region" description="Helical" evidence="2">
    <location>
        <begin position="68"/>
        <end position="87"/>
    </location>
</feature>
<feature type="transmembrane region" description="Helical" evidence="2">
    <location>
        <begin position="107"/>
        <end position="129"/>
    </location>
</feature>
<dbReference type="EMBL" id="AYKW01000011">
    <property type="protein sequence ID" value="PIL32311.1"/>
    <property type="molecule type" value="Genomic_DNA"/>
</dbReference>
<evidence type="ECO:0000313" key="4">
    <source>
        <dbReference type="EMBL" id="PIL32311.1"/>
    </source>
</evidence>
<dbReference type="PANTHER" id="PTHR40465">
    <property type="entry name" value="CHROMOSOME 1, WHOLE GENOME SHOTGUN SEQUENCE"/>
    <property type="match status" value="1"/>
</dbReference>
<keyword evidence="2" id="KW-0812">Transmembrane</keyword>
<reference evidence="4 5" key="1">
    <citation type="journal article" date="2015" name="Sci. Rep.">
        <title>Chromosome-level genome map provides insights into diverse defense mechanisms in the medicinal fungus Ganoderma sinense.</title>
        <authorList>
            <person name="Zhu Y."/>
            <person name="Xu J."/>
            <person name="Sun C."/>
            <person name="Zhou S."/>
            <person name="Xu H."/>
            <person name="Nelson D.R."/>
            <person name="Qian J."/>
            <person name="Song J."/>
            <person name="Luo H."/>
            <person name="Xiang L."/>
            <person name="Li Y."/>
            <person name="Xu Z."/>
            <person name="Ji A."/>
            <person name="Wang L."/>
            <person name="Lu S."/>
            <person name="Hayward A."/>
            <person name="Sun W."/>
            <person name="Li X."/>
            <person name="Schwartz D.C."/>
            <person name="Wang Y."/>
            <person name="Chen S."/>
        </authorList>
    </citation>
    <scope>NUCLEOTIDE SEQUENCE [LARGE SCALE GENOMIC DNA]</scope>
    <source>
        <strain evidence="4 5">ZZ0214-1</strain>
    </source>
</reference>
<feature type="transmembrane region" description="Helical" evidence="2">
    <location>
        <begin position="176"/>
        <end position="202"/>
    </location>
</feature>
<protein>
    <recommendedName>
        <fullName evidence="3">DUF6534 domain-containing protein</fullName>
    </recommendedName>
</protein>
<name>A0A2G8SEY6_9APHY</name>
<evidence type="ECO:0000256" key="1">
    <source>
        <dbReference type="SAM" id="MobiDB-lite"/>
    </source>
</evidence>
<feature type="transmembrane region" description="Helical" evidence="2">
    <location>
        <begin position="141"/>
        <end position="164"/>
    </location>
</feature>
<dbReference type="Pfam" id="PF20152">
    <property type="entry name" value="DUF6534"/>
    <property type="match status" value="1"/>
</dbReference>
<sequence length="346" mass="37948">MDPSGNTRTTTLNPLAGLPQLPHGVTMDNTYGAMLLGTFFSLILYGVLLHQIYSYLRAHSADSHWIKFYVALIFSLDTAHTVVIMSLCYSKLISHYFNISSLASMDWPLSVITIVISTNIVACQCFFAYRVYQIGRKSRTVVWFCMICQGVGFGLCIAFTVKAFQAAMWEVLSDKYASWISIALGFTVFIDTALAGVLVFVLHRSRTGLKSTNSLLDTLIAYAVTTGLLTELNFRRPREPAWAHCTGMLTDAKTDHISLPDMSRSGGTLPQAKVSHLPTGSSFSDTVIDIKIDQEASQSTGSEGPAVPRDLELGEEGRASQGSGSTKVERVSSQYHRSLVQPSIYS</sequence>
<evidence type="ECO:0000256" key="2">
    <source>
        <dbReference type="SAM" id="Phobius"/>
    </source>
</evidence>
<feature type="domain" description="DUF6534" evidence="3">
    <location>
        <begin position="188"/>
        <end position="232"/>
    </location>
</feature>
<dbReference type="STRING" id="1077348.A0A2G8SEY6"/>
<keyword evidence="2" id="KW-0472">Membrane</keyword>
<keyword evidence="5" id="KW-1185">Reference proteome</keyword>